<sequence length="268" mass="27709">MSVLADIVSGVKADLAERRAACPLADIASRAADAPAALQFLPRAADDFSIIAEVKRSSPSAGALADIADPAGLASSYAAGGAAAISVLTEQRRFNGCLDDLDAVRAAVDIPVLRKDFMVDEYQFHEARAHGADIVLLIVAALSPAQLQEFSELSASLGMAALVETHTAEEIEIAAGIEPALLGINTRNLKDLSVDLNRFAPLAELCPPDTVLVGESGVSQVGDVAAYAAQGADLALVGQALVTGGKPRENVAEFTEAGRKAKAERRAP</sequence>
<dbReference type="GO" id="GO:0000162">
    <property type="term" value="P:L-tryptophan biosynthetic process"/>
    <property type="evidence" value="ECO:0007669"/>
    <property type="project" value="UniProtKB-UniRule"/>
</dbReference>
<dbReference type="EC" id="4.1.1.48" evidence="9"/>
<dbReference type="Gene3D" id="3.20.20.70">
    <property type="entry name" value="Aldolase class I"/>
    <property type="match status" value="1"/>
</dbReference>
<evidence type="ECO:0000256" key="2">
    <source>
        <dbReference type="ARBA" id="ARBA00004696"/>
    </source>
</evidence>
<dbReference type="InterPro" id="IPR013785">
    <property type="entry name" value="Aldolase_TIM"/>
</dbReference>
<evidence type="ECO:0000256" key="8">
    <source>
        <dbReference type="ARBA" id="ARBA00023239"/>
    </source>
</evidence>
<dbReference type="PANTHER" id="PTHR22854:SF2">
    <property type="entry name" value="INDOLE-3-GLYCEROL-PHOSPHATE SYNTHASE"/>
    <property type="match status" value="1"/>
</dbReference>
<dbReference type="CDD" id="cd00331">
    <property type="entry name" value="IGPS"/>
    <property type="match status" value="1"/>
</dbReference>
<dbReference type="InterPro" id="IPR011060">
    <property type="entry name" value="RibuloseP-bd_barrel"/>
</dbReference>
<dbReference type="NCBIfam" id="NF001369">
    <property type="entry name" value="PRK00278.1-1"/>
    <property type="match status" value="1"/>
</dbReference>
<dbReference type="FunFam" id="3.20.20.70:FF:000024">
    <property type="entry name" value="Indole-3-glycerol phosphate synthase"/>
    <property type="match status" value="1"/>
</dbReference>
<reference evidence="11 12" key="1">
    <citation type="submission" date="2017-09" db="EMBL/GenBank/DDBJ databases">
        <title>Bacterial strain isolated from the female urinary microbiota.</title>
        <authorList>
            <person name="Thomas-White K."/>
            <person name="Kumar N."/>
            <person name="Forster S."/>
            <person name="Putonti C."/>
            <person name="Lawley T."/>
            <person name="Wolfe A.J."/>
        </authorList>
    </citation>
    <scope>NUCLEOTIDE SEQUENCE [LARGE SCALE GENOMIC DNA]</scope>
    <source>
        <strain evidence="11 12">UMB0680</strain>
    </source>
</reference>
<keyword evidence="7 9" id="KW-0057">Aromatic amino acid biosynthesis</keyword>
<gene>
    <name evidence="9" type="primary">trpC</name>
    <name evidence="11" type="ORF">CJ198_01965</name>
</gene>
<dbReference type="HAMAP" id="MF_00134_B">
    <property type="entry name" value="IGPS_B"/>
    <property type="match status" value="1"/>
</dbReference>
<dbReference type="SUPFAM" id="SSF51366">
    <property type="entry name" value="Ribulose-phoshate binding barrel"/>
    <property type="match status" value="1"/>
</dbReference>
<name>A0A2N6PKU7_9MICO</name>
<dbReference type="AlphaFoldDB" id="A0A2N6PKU7"/>
<keyword evidence="5 9" id="KW-0210">Decarboxylase</keyword>
<comment type="similarity">
    <text evidence="3 9">Belongs to the TrpC family.</text>
</comment>
<accession>A0A2N6PKU7</accession>
<dbReference type="InterPro" id="IPR045186">
    <property type="entry name" value="Indole-3-glycerol_P_synth"/>
</dbReference>
<feature type="domain" description="Indole-3-glycerol phosphate synthase" evidence="10">
    <location>
        <begin position="5"/>
        <end position="253"/>
    </location>
</feature>
<evidence type="ECO:0000256" key="6">
    <source>
        <dbReference type="ARBA" id="ARBA00022822"/>
    </source>
</evidence>
<dbReference type="Pfam" id="PF00218">
    <property type="entry name" value="IGPS"/>
    <property type="match status" value="1"/>
</dbReference>
<comment type="caution">
    <text evidence="11">The sequence shown here is derived from an EMBL/GenBank/DDBJ whole genome shotgun (WGS) entry which is preliminary data.</text>
</comment>
<dbReference type="EMBL" id="PNFZ01000001">
    <property type="protein sequence ID" value="PMB99320.1"/>
    <property type="molecule type" value="Genomic_DNA"/>
</dbReference>
<evidence type="ECO:0000256" key="7">
    <source>
        <dbReference type="ARBA" id="ARBA00023141"/>
    </source>
</evidence>
<dbReference type="InterPro" id="IPR001468">
    <property type="entry name" value="Indole-3-GlycerolPSynthase_CS"/>
</dbReference>
<evidence type="ECO:0000313" key="11">
    <source>
        <dbReference type="EMBL" id="PMB99320.1"/>
    </source>
</evidence>
<dbReference type="GO" id="GO:0004640">
    <property type="term" value="F:phosphoribosylanthranilate isomerase activity"/>
    <property type="evidence" value="ECO:0007669"/>
    <property type="project" value="TreeGrafter"/>
</dbReference>
<dbReference type="UniPathway" id="UPA00035">
    <property type="reaction ID" value="UER00043"/>
</dbReference>
<evidence type="ECO:0000256" key="9">
    <source>
        <dbReference type="HAMAP-Rule" id="MF_00134"/>
    </source>
</evidence>
<dbReference type="GO" id="GO:0004425">
    <property type="term" value="F:indole-3-glycerol-phosphate synthase activity"/>
    <property type="evidence" value="ECO:0007669"/>
    <property type="project" value="UniProtKB-UniRule"/>
</dbReference>
<dbReference type="InterPro" id="IPR013798">
    <property type="entry name" value="Indole-3-glycerol_P_synth_dom"/>
</dbReference>
<proteinExistence type="inferred from homology"/>
<evidence type="ECO:0000256" key="3">
    <source>
        <dbReference type="ARBA" id="ARBA00008737"/>
    </source>
</evidence>
<evidence type="ECO:0000313" key="12">
    <source>
        <dbReference type="Proteomes" id="UP000235703"/>
    </source>
</evidence>
<dbReference type="PROSITE" id="PS00614">
    <property type="entry name" value="IGPS"/>
    <property type="match status" value="1"/>
</dbReference>
<keyword evidence="4 9" id="KW-0028">Amino-acid biosynthesis</keyword>
<dbReference type="OrthoDB" id="9804217at2"/>
<dbReference type="Proteomes" id="UP000235703">
    <property type="component" value="Unassembled WGS sequence"/>
</dbReference>
<keyword evidence="8 9" id="KW-0456">Lyase</keyword>
<keyword evidence="6 9" id="KW-0822">Tryptophan biosynthesis</keyword>
<protein>
    <recommendedName>
        <fullName evidence="9">Indole-3-glycerol phosphate synthase</fullName>
        <shortName evidence="9">IGPS</shortName>
        <ecNumber evidence="9">4.1.1.48</ecNumber>
    </recommendedName>
</protein>
<organism evidence="11 12">
    <name type="scientific">Brevibacterium luteolum</name>
    <dbReference type="NCBI Taxonomy" id="199591"/>
    <lineage>
        <taxon>Bacteria</taxon>
        <taxon>Bacillati</taxon>
        <taxon>Actinomycetota</taxon>
        <taxon>Actinomycetes</taxon>
        <taxon>Micrococcales</taxon>
        <taxon>Brevibacteriaceae</taxon>
        <taxon>Brevibacterium</taxon>
    </lineage>
</organism>
<dbReference type="RefSeq" id="WP_102160264.1">
    <property type="nucleotide sequence ID" value="NZ_PNFZ01000001.1"/>
</dbReference>
<dbReference type="PANTHER" id="PTHR22854">
    <property type="entry name" value="TRYPTOPHAN BIOSYNTHESIS PROTEIN"/>
    <property type="match status" value="1"/>
</dbReference>
<keyword evidence="12" id="KW-1185">Reference proteome</keyword>
<evidence type="ECO:0000256" key="5">
    <source>
        <dbReference type="ARBA" id="ARBA00022793"/>
    </source>
</evidence>
<comment type="catalytic activity">
    <reaction evidence="1 9">
        <text>1-(2-carboxyphenylamino)-1-deoxy-D-ribulose 5-phosphate + H(+) = (1S,2R)-1-C-(indol-3-yl)glycerol 3-phosphate + CO2 + H2O</text>
        <dbReference type="Rhea" id="RHEA:23476"/>
        <dbReference type="ChEBI" id="CHEBI:15377"/>
        <dbReference type="ChEBI" id="CHEBI:15378"/>
        <dbReference type="ChEBI" id="CHEBI:16526"/>
        <dbReference type="ChEBI" id="CHEBI:58613"/>
        <dbReference type="ChEBI" id="CHEBI:58866"/>
        <dbReference type="EC" id="4.1.1.48"/>
    </reaction>
</comment>
<evidence type="ECO:0000259" key="10">
    <source>
        <dbReference type="Pfam" id="PF00218"/>
    </source>
</evidence>
<evidence type="ECO:0000256" key="4">
    <source>
        <dbReference type="ARBA" id="ARBA00022605"/>
    </source>
</evidence>
<evidence type="ECO:0000256" key="1">
    <source>
        <dbReference type="ARBA" id="ARBA00001633"/>
    </source>
</evidence>
<comment type="pathway">
    <text evidence="2 9">Amino-acid biosynthesis; L-tryptophan biosynthesis; L-tryptophan from chorismate: step 4/5.</text>
</comment>